<gene>
    <name evidence="1" type="ORF">DFA_03474</name>
</gene>
<dbReference type="KEGG" id="dfa:DFA_03474"/>
<sequence length="231" mass="25649">MKQFLDLVFNNGHCTGMSIFHRDGKKICSRSLDISEEEIMAIKQLFKQRKSVPIKGCVLKIQGVPHFVVASKRGSFYLSTNPQTSLSLPSVYESFKNILYDCYMLFDKTDKTFTDTTIDPQAYKQLLDSEKPAATGPTPTTVPVLATDTIDQTLSTASASSIEEAKIKVETQPGILRESCCLIEKTETMIIIGVNNNIPIANREKVKEITSTFSSIGQFADDLRGSELLHL</sequence>
<dbReference type="OMA" id="RHESTHY"/>
<evidence type="ECO:0000313" key="1">
    <source>
        <dbReference type="EMBL" id="EGG25226.1"/>
    </source>
</evidence>
<dbReference type="EMBL" id="GL883006">
    <property type="protein sequence ID" value="EGG25226.1"/>
    <property type="molecule type" value="Genomic_DNA"/>
</dbReference>
<protein>
    <recommendedName>
        <fullName evidence="3">Profilin</fullName>
    </recommendedName>
</protein>
<dbReference type="Proteomes" id="UP000007797">
    <property type="component" value="Unassembled WGS sequence"/>
</dbReference>
<name>F4PHP2_CACFS</name>
<dbReference type="RefSeq" id="XP_004363077.1">
    <property type="nucleotide sequence ID" value="XM_004363020.1"/>
</dbReference>
<dbReference type="GeneID" id="14876834"/>
<keyword evidence="2" id="KW-1185">Reference proteome</keyword>
<proteinExistence type="predicted"/>
<evidence type="ECO:0008006" key="3">
    <source>
        <dbReference type="Google" id="ProtNLM"/>
    </source>
</evidence>
<reference evidence="2" key="1">
    <citation type="journal article" date="2011" name="Genome Res.">
        <title>Phylogeny-wide analysis of social amoeba genomes highlights ancient origins for complex intercellular communication.</title>
        <authorList>
            <person name="Heidel A.J."/>
            <person name="Lawal H.M."/>
            <person name="Felder M."/>
            <person name="Schilde C."/>
            <person name="Helps N.R."/>
            <person name="Tunggal B."/>
            <person name="Rivero F."/>
            <person name="John U."/>
            <person name="Schleicher M."/>
            <person name="Eichinger L."/>
            <person name="Platzer M."/>
            <person name="Noegel A.A."/>
            <person name="Schaap P."/>
            <person name="Gloeckner G."/>
        </authorList>
    </citation>
    <scope>NUCLEOTIDE SEQUENCE [LARGE SCALE GENOMIC DNA]</scope>
    <source>
        <strain evidence="2">SH3</strain>
    </source>
</reference>
<organism evidence="1 2">
    <name type="scientific">Cavenderia fasciculata</name>
    <name type="common">Slime mold</name>
    <name type="synonym">Dictyostelium fasciculatum</name>
    <dbReference type="NCBI Taxonomy" id="261658"/>
    <lineage>
        <taxon>Eukaryota</taxon>
        <taxon>Amoebozoa</taxon>
        <taxon>Evosea</taxon>
        <taxon>Eumycetozoa</taxon>
        <taxon>Dictyostelia</taxon>
        <taxon>Acytosteliales</taxon>
        <taxon>Cavenderiaceae</taxon>
        <taxon>Cavenderia</taxon>
    </lineage>
</organism>
<accession>F4PHP2</accession>
<evidence type="ECO:0000313" key="2">
    <source>
        <dbReference type="Proteomes" id="UP000007797"/>
    </source>
</evidence>
<dbReference type="AlphaFoldDB" id="F4PHP2"/>